<feature type="region of interest" description="Disordered" evidence="1">
    <location>
        <begin position="62"/>
        <end position="82"/>
    </location>
</feature>
<proteinExistence type="predicted"/>
<dbReference type="Proteomes" id="UP000051836">
    <property type="component" value="Unassembled WGS sequence"/>
</dbReference>
<name>A0A0Q3UQV4_AMAAE</name>
<evidence type="ECO:0000313" key="2">
    <source>
        <dbReference type="EMBL" id="KQK77034.1"/>
    </source>
</evidence>
<comment type="caution">
    <text evidence="2">The sequence shown here is derived from an EMBL/GenBank/DDBJ whole genome shotgun (WGS) entry which is preliminary data.</text>
</comment>
<accession>A0A0Q3UQV4</accession>
<evidence type="ECO:0000313" key="3">
    <source>
        <dbReference type="Proteomes" id="UP000051836"/>
    </source>
</evidence>
<feature type="region of interest" description="Disordered" evidence="1">
    <location>
        <begin position="112"/>
        <end position="148"/>
    </location>
</feature>
<reference evidence="2 3" key="1">
    <citation type="submission" date="2015-10" db="EMBL/GenBank/DDBJ databases">
        <authorList>
            <person name="Gilbert D.G."/>
        </authorList>
    </citation>
    <scope>NUCLEOTIDE SEQUENCE [LARGE SCALE GENOMIC DNA]</scope>
    <source>
        <strain evidence="2">FVVF132</strain>
    </source>
</reference>
<protein>
    <submittedName>
        <fullName evidence="2">Uncharacterized protein</fullName>
    </submittedName>
</protein>
<sequence length="148" mass="16372">MDEFGGRWDVPSKVMTLRQASPQELTFRVTLPDQAVSMRIRSSKGSRTGAPFPQCKFQGSISLQKLPDPQGQPSSELVQPGNDAFAVSGCHRANLETELGLLMKTNEISPFQSYETLDQGRTRQGQEQLPEQPELHDLGPGSKLQHPK</sequence>
<dbReference type="AlphaFoldDB" id="A0A0Q3UQV4"/>
<evidence type="ECO:0000256" key="1">
    <source>
        <dbReference type="SAM" id="MobiDB-lite"/>
    </source>
</evidence>
<gene>
    <name evidence="2" type="ORF">AAES_150685</name>
</gene>
<dbReference type="EMBL" id="LMAW01002789">
    <property type="protein sequence ID" value="KQK77034.1"/>
    <property type="molecule type" value="Genomic_DNA"/>
</dbReference>
<organism evidence="2 3">
    <name type="scientific">Amazona aestiva</name>
    <name type="common">Blue-fronted Amazon parrot</name>
    <dbReference type="NCBI Taxonomy" id="12930"/>
    <lineage>
        <taxon>Eukaryota</taxon>
        <taxon>Metazoa</taxon>
        <taxon>Chordata</taxon>
        <taxon>Craniata</taxon>
        <taxon>Vertebrata</taxon>
        <taxon>Euteleostomi</taxon>
        <taxon>Archelosauria</taxon>
        <taxon>Archosauria</taxon>
        <taxon>Dinosauria</taxon>
        <taxon>Saurischia</taxon>
        <taxon>Theropoda</taxon>
        <taxon>Coelurosauria</taxon>
        <taxon>Aves</taxon>
        <taxon>Neognathae</taxon>
        <taxon>Neoaves</taxon>
        <taxon>Telluraves</taxon>
        <taxon>Australaves</taxon>
        <taxon>Psittaciformes</taxon>
        <taxon>Psittacidae</taxon>
        <taxon>Amazona</taxon>
    </lineage>
</organism>
<keyword evidence="3" id="KW-1185">Reference proteome</keyword>